<evidence type="ECO:0000313" key="1">
    <source>
        <dbReference type="EMBL" id="GAA5075480.1"/>
    </source>
</evidence>
<dbReference type="EMBL" id="BAABKY010000002">
    <property type="protein sequence ID" value="GAA5075480.1"/>
    <property type="molecule type" value="Genomic_DNA"/>
</dbReference>
<gene>
    <name evidence="1" type="ORF">GCM10025759_19060</name>
</gene>
<accession>A0ABP9LC52</accession>
<sequence length="96" mass="10870">MTKAWIDVLDDERTAFVHAVSGEDLDTLATYCREAGDTHRTGGDMKHVARVDGAVIIDWCNKRGITFGAFMRDEALITQFLNDPQNDPFRIWKGRV</sequence>
<protein>
    <submittedName>
        <fullName evidence="1">Uncharacterized protein</fullName>
    </submittedName>
</protein>
<dbReference type="RefSeq" id="WP_158985744.1">
    <property type="nucleotide sequence ID" value="NZ_BAABKY010000002.1"/>
</dbReference>
<comment type="caution">
    <text evidence="1">The sequence shown here is derived from an EMBL/GenBank/DDBJ whole genome shotgun (WGS) entry which is preliminary data.</text>
</comment>
<reference evidence="2" key="1">
    <citation type="journal article" date="2019" name="Int. J. Syst. Evol. Microbiol.">
        <title>The Global Catalogue of Microorganisms (GCM) 10K type strain sequencing project: providing services to taxonomists for standard genome sequencing and annotation.</title>
        <authorList>
            <consortium name="The Broad Institute Genomics Platform"/>
            <consortium name="The Broad Institute Genome Sequencing Center for Infectious Disease"/>
            <person name="Wu L."/>
            <person name="Ma J."/>
        </authorList>
    </citation>
    <scope>NUCLEOTIDE SEQUENCE [LARGE SCALE GENOMIC DNA]</scope>
    <source>
        <strain evidence="2">JCM 19212</strain>
    </source>
</reference>
<organism evidence="1 2">
    <name type="scientific">Lysobacter panacisoli</name>
    <dbReference type="NCBI Taxonomy" id="1255263"/>
    <lineage>
        <taxon>Bacteria</taxon>
        <taxon>Pseudomonadati</taxon>
        <taxon>Pseudomonadota</taxon>
        <taxon>Gammaproteobacteria</taxon>
        <taxon>Lysobacterales</taxon>
        <taxon>Lysobacteraceae</taxon>
        <taxon>Lysobacter</taxon>
    </lineage>
</organism>
<name>A0ABP9LC52_9GAMM</name>
<evidence type="ECO:0000313" key="2">
    <source>
        <dbReference type="Proteomes" id="UP001501083"/>
    </source>
</evidence>
<dbReference type="Proteomes" id="UP001501083">
    <property type="component" value="Unassembled WGS sequence"/>
</dbReference>
<proteinExistence type="predicted"/>
<keyword evidence="2" id="KW-1185">Reference proteome</keyword>